<evidence type="ECO:0000256" key="1">
    <source>
        <dbReference type="ARBA" id="ARBA00000971"/>
    </source>
</evidence>
<keyword evidence="6" id="KW-0732">Signal</keyword>
<dbReference type="Proteomes" id="UP001218362">
    <property type="component" value="Chromosome"/>
</dbReference>
<evidence type="ECO:0000256" key="5">
    <source>
        <dbReference type="RuleBase" id="RU003915"/>
    </source>
</evidence>
<reference evidence="8" key="1">
    <citation type="submission" date="2023-03" db="EMBL/GenBank/DDBJ databases">
        <title>Andean soil-derived lignocellulolytic bacterial consortium as a source of novel taxa and putative plastic-active enzymes.</title>
        <authorList>
            <person name="Diaz-Garcia L."/>
            <person name="Chuvochina M."/>
            <person name="Feuerriegel G."/>
            <person name="Bunk B."/>
            <person name="Sproer C."/>
            <person name="Streit W.R."/>
            <person name="Rodriguez L.M."/>
            <person name="Overmann J."/>
            <person name="Jimenez D.J."/>
        </authorList>
    </citation>
    <scope>NUCLEOTIDE SEQUENCE</scope>
    <source>
        <strain evidence="8">MAG 26</strain>
    </source>
</reference>
<comment type="similarity">
    <text evidence="5">Belongs to the FKBP-type PPIase family.</text>
</comment>
<dbReference type="EC" id="5.2.1.8" evidence="5"/>
<dbReference type="InterPro" id="IPR046357">
    <property type="entry name" value="PPIase_dom_sf"/>
</dbReference>
<evidence type="ECO:0000256" key="4">
    <source>
        <dbReference type="PROSITE-ProRule" id="PRU00277"/>
    </source>
</evidence>
<dbReference type="GO" id="GO:0003755">
    <property type="term" value="F:peptidyl-prolyl cis-trans isomerase activity"/>
    <property type="evidence" value="ECO:0007669"/>
    <property type="project" value="UniProtKB-UniRule"/>
</dbReference>
<feature type="signal peptide" evidence="6">
    <location>
        <begin position="1"/>
        <end position="25"/>
    </location>
</feature>
<protein>
    <recommendedName>
        <fullName evidence="5">Peptidyl-prolyl cis-trans isomerase</fullName>
        <ecNumber evidence="5">5.2.1.8</ecNumber>
    </recommendedName>
</protein>
<evidence type="ECO:0000256" key="2">
    <source>
        <dbReference type="ARBA" id="ARBA00023110"/>
    </source>
</evidence>
<feature type="chain" id="PRO_5042459635" description="Peptidyl-prolyl cis-trans isomerase" evidence="6">
    <location>
        <begin position="26"/>
        <end position="168"/>
    </location>
</feature>
<dbReference type="Gene3D" id="3.10.50.40">
    <property type="match status" value="1"/>
</dbReference>
<evidence type="ECO:0000256" key="3">
    <source>
        <dbReference type="ARBA" id="ARBA00023235"/>
    </source>
</evidence>
<feature type="domain" description="PPIase FKBP-type" evidence="7">
    <location>
        <begin position="82"/>
        <end position="166"/>
    </location>
</feature>
<dbReference type="InterPro" id="IPR044609">
    <property type="entry name" value="FKBP2/11"/>
</dbReference>
<evidence type="ECO:0000313" key="8">
    <source>
        <dbReference type="EMBL" id="WEK47444.1"/>
    </source>
</evidence>
<dbReference type="KEGG" id="acob:P0Y56_03910"/>
<keyword evidence="2 4" id="KW-0697">Rotamase</keyword>
<gene>
    <name evidence="8" type="ORF">P0Y56_03910</name>
</gene>
<evidence type="ECO:0000259" key="7">
    <source>
        <dbReference type="PROSITE" id="PS50059"/>
    </source>
</evidence>
<dbReference type="SUPFAM" id="SSF54534">
    <property type="entry name" value="FKBP-like"/>
    <property type="match status" value="1"/>
</dbReference>
<evidence type="ECO:0000256" key="6">
    <source>
        <dbReference type="SAM" id="SignalP"/>
    </source>
</evidence>
<proteinExistence type="inferred from homology"/>
<dbReference type="EMBL" id="CP119316">
    <property type="protein sequence ID" value="WEK47444.1"/>
    <property type="molecule type" value="Genomic_DNA"/>
</dbReference>
<keyword evidence="3 4" id="KW-0413">Isomerase</keyword>
<dbReference type="InterPro" id="IPR001179">
    <property type="entry name" value="PPIase_FKBP_dom"/>
</dbReference>
<sequence length="168" mass="17633">MTRFPIPALLLPALLLGAVPPAAFAQDAEPLGTGLPQDAKWLNRQQAALASRQAKDGWSWLEGGLLWRRIKGDGSGAHPSVRDTVTLHYAGTLIDGTEFDSSYGGDPATFPLRQLIPAWQIAVPQMGIGDTIEIAVPASLGYGLRGGGPIPGSATLLFKIELLGIAGK</sequence>
<comment type="catalytic activity">
    <reaction evidence="1 4 5">
        <text>[protein]-peptidylproline (omega=180) = [protein]-peptidylproline (omega=0)</text>
        <dbReference type="Rhea" id="RHEA:16237"/>
        <dbReference type="Rhea" id="RHEA-COMP:10747"/>
        <dbReference type="Rhea" id="RHEA-COMP:10748"/>
        <dbReference type="ChEBI" id="CHEBI:83833"/>
        <dbReference type="ChEBI" id="CHEBI:83834"/>
        <dbReference type="EC" id="5.2.1.8"/>
    </reaction>
</comment>
<dbReference type="Pfam" id="PF00254">
    <property type="entry name" value="FKBP_C"/>
    <property type="match status" value="1"/>
</dbReference>
<dbReference type="PANTHER" id="PTHR45779">
    <property type="entry name" value="PEPTIDYLPROLYL ISOMERASE"/>
    <property type="match status" value="1"/>
</dbReference>
<evidence type="ECO:0000313" key="9">
    <source>
        <dbReference type="Proteomes" id="UP001218362"/>
    </source>
</evidence>
<name>A0AAJ5X7I8_9SPHN</name>
<dbReference type="PROSITE" id="PS50059">
    <property type="entry name" value="FKBP_PPIASE"/>
    <property type="match status" value="1"/>
</dbReference>
<dbReference type="AlphaFoldDB" id="A0AAJ5X7I8"/>
<accession>A0AAJ5X7I8</accession>
<organism evidence="8 9">
    <name type="scientific">Candidatus Andeanibacterium colombiense</name>
    <dbReference type="NCBI Taxonomy" id="3121345"/>
    <lineage>
        <taxon>Bacteria</taxon>
        <taxon>Pseudomonadati</taxon>
        <taxon>Pseudomonadota</taxon>
        <taxon>Alphaproteobacteria</taxon>
        <taxon>Sphingomonadales</taxon>
        <taxon>Sphingomonadaceae</taxon>
        <taxon>Candidatus Andeanibacterium</taxon>
    </lineage>
</organism>
<dbReference type="PANTHER" id="PTHR45779:SF7">
    <property type="entry name" value="PEPTIDYLPROLYL ISOMERASE"/>
    <property type="match status" value="1"/>
</dbReference>